<dbReference type="AlphaFoldDB" id="A0A935C870"/>
<dbReference type="Pfam" id="PF03279">
    <property type="entry name" value="Lip_A_acyltrans"/>
    <property type="match status" value="1"/>
</dbReference>
<dbReference type="RefSeq" id="WP_201430967.1">
    <property type="nucleotide sequence ID" value="NZ_JAEQBW010000003.1"/>
</dbReference>
<keyword evidence="5" id="KW-0472">Membrane</keyword>
<keyword evidence="8" id="KW-1185">Reference proteome</keyword>
<evidence type="ECO:0000313" key="7">
    <source>
        <dbReference type="EMBL" id="MBK6265299.1"/>
    </source>
</evidence>
<evidence type="ECO:0000256" key="2">
    <source>
        <dbReference type="ARBA" id="ARBA00022475"/>
    </source>
</evidence>
<comment type="subcellular location">
    <subcellularLocation>
        <location evidence="1">Cell inner membrane</location>
    </subcellularLocation>
</comment>
<evidence type="ECO:0000256" key="5">
    <source>
        <dbReference type="ARBA" id="ARBA00023136"/>
    </source>
</evidence>
<dbReference type="EMBL" id="JAEQBW010000003">
    <property type="protein sequence ID" value="MBK6265299.1"/>
    <property type="molecule type" value="Genomic_DNA"/>
</dbReference>
<accession>A0A935C870</accession>
<dbReference type="SUPFAM" id="SSF69593">
    <property type="entry name" value="Glycerol-3-phosphate (1)-acyltransferase"/>
    <property type="match status" value="1"/>
</dbReference>
<evidence type="ECO:0008006" key="9">
    <source>
        <dbReference type="Google" id="ProtNLM"/>
    </source>
</evidence>
<keyword evidence="4" id="KW-0808">Transferase</keyword>
<keyword evidence="2" id="KW-1003">Cell membrane</keyword>
<keyword evidence="3" id="KW-0997">Cell inner membrane</keyword>
<evidence type="ECO:0000313" key="8">
    <source>
        <dbReference type="Proteomes" id="UP000611723"/>
    </source>
</evidence>
<dbReference type="InterPro" id="IPR004960">
    <property type="entry name" value="LipA_acyltrans"/>
</dbReference>
<organism evidence="7 8">
    <name type="scientific">Marivirga aurantiaca</name>
    <dbReference type="NCBI Taxonomy" id="2802615"/>
    <lineage>
        <taxon>Bacteria</taxon>
        <taxon>Pseudomonadati</taxon>
        <taxon>Bacteroidota</taxon>
        <taxon>Cytophagia</taxon>
        <taxon>Cytophagales</taxon>
        <taxon>Marivirgaceae</taxon>
        <taxon>Marivirga</taxon>
    </lineage>
</organism>
<proteinExistence type="predicted"/>
<keyword evidence="6" id="KW-0012">Acyltransferase</keyword>
<dbReference type="GO" id="GO:0009247">
    <property type="term" value="P:glycolipid biosynthetic process"/>
    <property type="evidence" value="ECO:0007669"/>
    <property type="project" value="UniProtKB-ARBA"/>
</dbReference>
<dbReference type="GO" id="GO:0005886">
    <property type="term" value="C:plasma membrane"/>
    <property type="evidence" value="ECO:0007669"/>
    <property type="project" value="UniProtKB-SubCell"/>
</dbReference>
<name>A0A935C870_9BACT</name>
<evidence type="ECO:0000256" key="1">
    <source>
        <dbReference type="ARBA" id="ARBA00004533"/>
    </source>
</evidence>
<evidence type="ECO:0000256" key="4">
    <source>
        <dbReference type="ARBA" id="ARBA00022679"/>
    </source>
</evidence>
<dbReference type="GO" id="GO:0016746">
    <property type="term" value="F:acyltransferase activity"/>
    <property type="evidence" value="ECO:0007669"/>
    <property type="project" value="UniProtKB-KW"/>
</dbReference>
<evidence type="ECO:0000256" key="3">
    <source>
        <dbReference type="ARBA" id="ARBA00022519"/>
    </source>
</evidence>
<evidence type="ECO:0000256" key="6">
    <source>
        <dbReference type="ARBA" id="ARBA00023315"/>
    </source>
</evidence>
<sequence length="388" mass="45197">MIVTKQEYLDTLSTLKSRIDESIISEKERKAFLFTSINKQKVLSSIDHSSDVEFYKDTVLYQKWREIDQKTEFNILLENIQASGDITFSNDANQGPFIFCGFHYGAYNLIPFMLKKKGIEFVTVAVEENMIEDLVQFKRDVKTKDFSQKSDTIKSSGFQVLLQMLQALKSGKNILVFIDGGNGTTKVNDTEKLRKISFLNEKIFTRTGVLELAYKMNTPIIPIVAKREEDKSVNVFFSSQIRLEKDLPKEEAIENCVSRIYSELETFVKKDPAQWEVWDVLHLILAPAEEHPYLKYWNYFRQKFKPKKLLTVNSVLHFNEDDFGFYQDETSCYVIQKSSMDRFKISSLTYNVLKSLEYEKSNISRLRQLLPIDVLSKILKKRVFVSSK</sequence>
<gene>
    <name evidence="7" type="ORF">JKA74_09625</name>
</gene>
<dbReference type="Proteomes" id="UP000611723">
    <property type="component" value="Unassembled WGS sequence"/>
</dbReference>
<comment type="caution">
    <text evidence="7">The sequence shown here is derived from an EMBL/GenBank/DDBJ whole genome shotgun (WGS) entry which is preliminary data.</text>
</comment>
<protein>
    <recommendedName>
        <fullName evidence="9">Lipid A biosynthesis acyltransferase</fullName>
    </recommendedName>
</protein>
<reference evidence="7" key="1">
    <citation type="submission" date="2021-01" db="EMBL/GenBank/DDBJ databases">
        <title>Marivirga aurantiaca sp. nov., isolated from intertidal surface sediments.</title>
        <authorList>
            <person name="Zhang M."/>
        </authorList>
    </citation>
    <scope>NUCLEOTIDE SEQUENCE</scope>
    <source>
        <strain evidence="7">S37H4</strain>
    </source>
</reference>